<feature type="domain" description="FAD/NAD(P)-binding" evidence="5">
    <location>
        <begin position="6"/>
        <end position="303"/>
    </location>
</feature>
<dbReference type="InterPro" id="IPR016156">
    <property type="entry name" value="FAD/NAD-linked_Rdtase_dimer_sf"/>
</dbReference>
<comment type="cofactor">
    <cofactor evidence="1">
        <name>FAD</name>
        <dbReference type="ChEBI" id="CHEBI:57692"/>
    </cofactor>
</comment>
<dbReference type="SUPFAM" id="SSF51905">
    <property type="entry name" value="FAD/NAD(P)-binding domain"/>
    <property type="match status" value="1"/>
</dbReference>
<dbReference type="Gene3D" id="3.30.390.30">
    <property type="match status" value="1"/>
</dbReference>
<evidence type="ECO:0000313" key="7">
    <source>
        <dbReference type="EMBL" id="AEF42721.1"/>
    </source>
</evidence>
<protein>
    <submittedName>
        <fullName evidence="7">FAD-dependent pyridine nucleotide-disulfide oxidoreductase</fullName>
    </submittedName>
</protein>
<dbReference type="Pfam" id="PF07992">
    <property type="entry name" value="Pyr_redox_2"/>
    <property type="match status" value="1"/>
</dbReference>
<evidence type="ECO:0000259" key="5">
    <source>
        <dbReference type="Pfam" id="PF07992"/>
    </source>
</evidence>
<dbReference type="PANTHER" id="PTHR43557:SF2">
    <property type="entry name" value="RIESKE DOMAIN-CONTAINING PROTEIN-RELATED"/>
    <property type="match status" value="1"/>
</dbReference>
<proteinExistence type="predicted"/>
<dbReference type="KEGG" id="asd:AS9A_4288"/>
<dbReference type="PANTHER" id="PTHR43557">
    <property type="entry name" value="APOPTOSIS-INDUCING FACTOR 1"/>
    <property type="match status" value="1"/>
</dbReference>
<dbReference type="InterPro" id="IPR050446">
    <property type="entry name" value="FAD-oxidoreductase/Apoptosis"/>
</dbReference>
<name>F6EL58_HOYSD</name>
<keyword evidence="2" id="KW-0285">Flavoprotein</keyword>
<evidence type="ECO:0000313" key="8">
    <source>
        <dbReference type="Proteomes" id="UP000009235"/>
    </source>
</evidence>
<accession>F6EL58</accession>
<gene>
    <name evidence="7" type="ordered locus">AS9A_4288</name>
</gene>
<reference evidence="7 8" key="1">
    <citation type="journal article" date="2011" name="J. Bacteriol.">
        <title>Complete genome sequence of Amycolicicoccus subflavus DQS3-9A1T, an actinomycete isolated from crude oil-polluted soil.</title>
        <authorList>
            <person name="Cai M."/>
            <person name="Chen W.M."/>
            <person name="Nie Y."/>
            <person name="Chi C.Q."/>
            <person name="Wang Y.N."/>
            <person name="Tang Y.Q."/>
            <person name="Li G.Y."/>
            <person name="Wu X.L."/>
        </authorList>
    </citation>
    <scope>NUCLEOTIDE SEQUENCE [LARGE SCALE GENOMIC DNA]</scope>
    <source>
        <strain evidence="8">DSM 45089 / DQS3-9A1</strain>
    </source>
</reference>
<feature type="domain" description="Reductase C-terminal" evidence="6">
    <location>
        <begin position="322"/>
        <end position="392"/>
    </location>
</feature>
<dbReference type="PRINTS" id="PR00368">
    <property type="entry name" value="FADPNR"/>
</dbReference>
<dbReference type="InterPro" id="IPR028202">
    <property type="entry name" value="Reductase_C"/>
</dbReference>
<dbReference type="PRINTS" id="PR00411">
    <property type="entry name" value="PNDRDTASEI"/>
</dbReference>
<dbReference type="RefSeq" id="WP_013809069.1">
    <property type="nucleotide sequence ID" value="NC_015564.1"/>
</dbReference>
<dbReference type="Proteomes" id="UP000009235">
    <property type="component" value="Chromosome"/>
</dbReference>
<dbReference type="HOGENOM" id="CLU_003291_4_0_11"/>
<dbReference type="Gene3D" id="3.50.50.60">
    <property type="entry name" value="FAD/NAD(P)-binding domain"/>
    <property type="match status" value="2"/>
</dbReference>
<keyword evidence="3" id="KW-0274">FAD</keyword>
<dbReference type="InterPro" id="IPR023753">
    <property type="entry name" value="FAD/NAD-binding_dom"/>
</dbReference>
<dbReference type="GO" id="GO:0005737">
    <property type="term" value="C:cytoplasm"/>
    <property type="evidence" value="ECO:0007669"/>
    <property type="project" value="TreeGrafter"/>
</dbReference>
<dbReference type="SUPFAM" id="SSF55424">
    <property type="entry name" value="FAD/NAD-linked reductases, dimerisation (C-terminal) domain"/>
    <property type="match status" value="1"/>
</dbReference>
<dbReference type="GO" id="GO:0016651">
    <property type="term" value="F:oxidoreductase activity, acting on NAD(P)H"/>
    <property type="evidence" value="ECO:0007669"/>
    <property type="project" value="TreeGrafter"/>
</dbReference>
<dbReference type="STRING" id="443218.AS9A_4288"/>
<dbReference type="AlphaFoldDB" id="F6EL58"/>
<dbReference type="InterPro" id="IPR036188">
    <property type="entry name" value="FAD/NAD-bd_sf"/>
</dbReference>
<dbReference type="OrthoDB" id="4213189at2"/>
<dbReference type="eggNOG" id="COG0446">
    <property type="taxonomic scope" value="Bacteria"/>
</dbReference>
<sequence>MTSQRALIIGASHAGAQLAASLRQEGWSGEVVLIGEESAAPYQRPPLSKSYLAGKCSLDEITIRSSDFYSKQRIQLLDAHVEAINRSAGNIVMSTGETLTYDKLALCTGARPRQFRVPGAELAGVHYLRTAADVEIIRTSATPGRRVAIVGGGYIGLETAASLRALDLDLEVTVLEATTRVLERVTAPAVSTFFERIHREEGIDIRTGAKVAALVGDDCVREVTLSTGESIPTDLVIVGIGVEPRTELAEAAGLTLNDGVVIDEHARTSDPAIVAAGDCASKYISRYGRRVRLESVPGATDQAKLAAATLCGKSKSAVSLPWFWSDQYDVKLQIAGLSCGYDQVVLSGDPTVGRSFSCFYLRGGELLAADCINRPRDFMLSKQVITQQRPFVQTDFIHTGSPESSGDG</sequence>
<evidence type="ECO:0000256" key="2">
    <source>
        <dbReference type="ARBA" id="ARBA00022630"/>
    </source>
</evidence>
<evidence type="ECO:0000256" key="3">
    <source>
        <dbReference type="ARBA" id="ARBA00022827"/>
    </source>
</evidence>
<keyword evidence="8" id="KW-1185">Reference proteome</keyword>
<evidence type="ECO:0000256" key="4">
    <source>
        <dbReference type="ARBA" id="ARBA00023002"/>
    </source>
</evidence>
<evidence type="ECO:0000259" key="6">
    <source>
        <dbReference type="Pfam" id="PF14759"/>
    </source>
</evidence>
<evidence type="ECO:0000256" key="1">
    <source>
        <dbReference type="ARBA" id="ARBA00001974"/>
    </source>
</evidence>
<organism evidence="7 8">
    <name type="scientific">Hoyosella subflava (strain DSM 45089 / JCM 17490 / NBRC 109087 / DQS3-9A1)</name>
    <name type="common">Amycolicicoccus subflavus</name>
    <dbReference type="NCBI Taxonomy" id="443218"/>
    <lineage>
        <taxon>Bacteria</taxon>
        <taxon>Bacillati</taxon>
        <taxon>Actinomycetota</taxon>
        <taxon>Actinomycetes</taxon>
        <taxon>Mycobacteriales</taxon>
        <taxon>Hoyosellaceae</taxon>
        <taxon>Hoyosella</taxon>
    </lineage>
</organism>
<dbReference type="Pfam" id="PF14759">
    <property type="entry name" value="Reductase_C"/>
    <property type="match status" value="1"/>
</dbReference>
<keyword evidence="4" id="KW-0560">Oxidoreductase</keyword>
<dbReference type="EMBL" id="CP002786">
    <property type="protein sequence ID" value="AEF42721.1"/>
    <property type="molecule type" value="Genomic_DNA"/>
</dbReference>